<organism evidence="1 2">
    <name type="scientific">Thelephora ganbajun</name>
    <name type="common">Ganba fungus</name>
    <dbReference type="NCBI Taxonomy" id="370292"/>
    <lineage>
        <taxon>Eukaryota</taxon>
        <taxon>Fungi</taxon>
        <taxon>Dikarya</taxon>
        <taxon>Basidiomycota</taxon>
        <taxon>Agaricomycotina</taxon>
        <taxon>Agaricomycetes</taxon>
        <taxon>Thelephorales</taxon>
        <taxon>Thelephoraceae</taxon>
        <taxon>Thelephora</taxon>
    </lineage>
</organism>
<dbReference type="Proteomes" id="UP000886501">
    <property type="component" value="Unassembled WGS sequence"/>
</dbReference>
<keyword evidence="2" id="KW-1185">Reference proteome</keyword>
<accession>A0ACB6Z0W5</accession>
<reference evidence="1" key="1">
    <citation type="submission" date="2019-10" db="EMBL/GenBank/DDBJ databases">
        <authorList>
            <consortium name="DOE Joint Genome Institute"/>
            <person name="Kuo A."/>
            <person name="Miyauchi S."/>
            <person name="Kiss E."/>
            <person name="Drula E."/>
            <person name="Kohler A."/>
            <person name="Sanchez-Garcia M."/>
            <person name="Andreopoulos B."/>
            <person name="Barry K.W."/>
            <person name="Bonito G."/>
            <person name="Buee M."/>
            <person name="Carver A."/>
            <person name="Chen C."/>
            <person name="Cichocki N."/>
            <person name="Clum A."/>
            <person name="Culley D."/>
            <person name="Crous P.W."/>
            <person name="Fauchery L."/>
            <person name="Girlanda M."/>
            <person name="Hayes R."/>
            <person name="Keri Z."/>
            <person name="Labutti K."/>
            <person name="Lipzen A."/>
            <person name="Lombard V."/>
            <person name="Magnuson J."/>
            <person name="Maillard F."/>
            <person name="Morin E."/>
            <person name="Murat C."/>
            <person name="Nolan M."/>
            <person name="Ohm R."/>
            <person name="Pangilinan J."/>
            <person name="Pereira M."/>
            <person name="Perotto S."/>
            <person name="Peter M."/>
            <person name="Riley R."/>
            <person name="Sitrit Y."/>
            <person name="Stielow B."/>
            <person name="Szollosi G."/>
            <person name="Zifcakova L."/>
            <person name="Stursova M."/>
            <person name="Spatafora J.W."/>
            <person name="Tedersoo L."/>
            <person name="Vaario L.-M."/>
            <person name="Yamada A."/>
            <person name="Yan M."/>
            <person name="Wang P."/>
            <person name="Xu J."/>
            <person name="Bruns T."/>
            <person name="Baldrian P."/>
            <person name="Vilgalys R."/>
            <person name="Henrissat B."/>
            <person name="Grigoriev I.V."/>
            <person name="Hibbett D."/>
            <person name="Nagy L.G."/>
            <person name="Martin F.M."/>
        </authorList>
    </citation>
    <scope>NUCLEOTIDE SEQUENCE</scope>
    <source>
        <strain evidence="1">P2</strain>
    </source>
</reference>
<protein>
    <submittedName>
        <fullName evidence="1">Uncharacterized protein</fullName>
    </submittedName>
</protein>
<evidence type="ECO:0000313" key="1">
    <source>
        <dbReference type="EMBL" id="KAF9643147.1"/>
    </source>
</evidence>
<reference evidence="1" key="2">
    <citation type="journal article" date="2020" name="Nat. Commun.">
        <title>Large-scale genome sequencing of mycorrhizal fungi provides insights into the early evolution of symbiotic traits.</title>
        <authorList>
            <person name="Miyauchi S."/>
            <person name="Kiss E."/>
            <person name="Kuo A."/>
            <person name="Drula E."/>
            <person name="Kohler A."/>
            <person name="Sanchez-Garcia M."/>
            <person name="Morin E."/>
            <person name="Andreopoulos B."/>
            <person name="Barry K.W."/>
            <person name="Bonito G."/>
            <person name="Buee M."/>
            <person name="Carver A."/>
            <person name="Chen C."/>
            <person name="Cichocki N."/>
            <person name="Clum A."/>
            <person name="Culley D."/>
            <person name="Crous P.W."/>
            <person name="Fauchery L."/>
            <person name="Girlanda M."/>
            <person name="Hayes R.D."/>
            <person name="Keri Z."/>
            <person name="LaButti K."/>
            <person name="Lipzen A."/>
            <person name="Lombard V."/>
            <person name="Magnuson J."/>
            <person name="Maillard F."/>
            <person name="Murat C."/>
            <person name="Nolan M."/>
            <person name="Ohm R.A."/>
            <person name="Pangilinan J."/>
            <person name="Pereira M.F."/>
            <person name="Perotto S."/>
            <person name="Peter M."/>
            <person name="Pfister S."/>
            <person name="Riley R."/>
            <person name="Sitrit Y."/>
            <person name="Stielow J.B."/>
            <person name="Szollosi G."/>
            <person name="Zifcakova L."/>
            <person name="Stursova M."/>
            <person name="Spatafora J.W."/>
            <person name="Tedersoo L."/>
            <person name="Vaario L.M."/>
            <person name="Yamada A."/>
            <person name="Yan M."/>
            <person name="Wang P."/>
            <person name="Xu J."/>
            <person name="Bruns T."/>
            <person name="Baldrian P."/>
            <person name="Vilgalys R."/>
            <person name="Dunand C."/>
            <person name="Henrissat B."/>
            <person name="Grigoriev I.V."/>
            <person name="Hibbett D."/>
            <person name="Nagy L.G."/>
            <person name="Martin F.M."/>
        </authorList>
    </citation>
    <scope>NUCLEOTIDE SEQUENCE</scope>
    <source>
        <strain evidence="1">P2</strain>
    </source>
</reference>
<sequence>MWHGCHSILLSFLPLAHTYGVERWSLRHTDRWQDWLPYCSPLKILESMRVLKSNFFPTVPRLLNRICQAIAANLEAPGLKGALFTRPVAAKMERLKATGGYSHPLWDRLIFNKPALGGNVALATSRSAPLNLQVLALLGGPCLVRMTKSCCTCTRCIPKDPTCGGFVGFIQSVNEIKLIDVPSMGYISKDKPYPWGEIYMGGANCFLGCQENEQATKEIIDREG</sequence>
<gene>
    <name evidence="1" type="ORF">BDM02DRAFT_3264218</name>
</gene>
<dbReference type="EMBL" id="MU118274">
    <property type="protein sequence ID" value="KAF9643147.1"/>
    <property type="molecule type" value="Genomic_DNA"/>
</dbReference>
<name>A0ACB6Z0W5_THEGA</name>
<comment type="caution">
    <text evidence="1">The sequence shown here is derived from an EMBL/GenBank/DDBJ whole genome shotgun (WGS) entry which is preliminary data.</text>
</comment>
<proteinExistence type="predicted"/>
<evidence type="ECO:0000313" key="2">
    <source>
        <dbReference type="Proteomes" id="UP000886501"/>
    </source>
</evidence>